<sequence length="113" mass="12821">MNLNCLILQDINAKQIQWGCHTNNPHGNLLHRITTLQQYKILSPPSSTYWPNSPRKRPDILDIYITKISNSLNCYITNLHEPCSDHSPVLLTIDTLPPPIKSLLPSLTNGHMN</sequence>
<evidence type="ECO:0000313" key="2">
    <source>
        <dbReference type="EMBL" id="MBY82593.1"/>
    </source>
</evidence>
<dbReference type="AlphaFoldDB" id="A0A2S2QY51"/>
<dbReference type="Pfam" id="PF14529">
    <property type="entry name" value="Exo_endo_phos_2"/>
    <property type="match status" value="1"/>
</dbReference>
<feature type="domain" description="Endonuclease/exonuclease/phosphatase" evidence="1">
    <location>
        <begin position="4"/>
        <end position="89"/>
    </location>
</feature>
<dbReference type="EMBL" id="GGMS01013390">
    <property type="protein sequence ID" value="MBY82593.1"/>
    <property type="molecule type" value="Transcribed_RNA"/>
</dbReference>
<dbReference type="InterPro" id="IPR005135">
    <property type="entry name" value="Endo/exonuclease/phosphatase"/>
</dbReference>
<accession>A0A2S2QY51</accession>
<dbReference type="Gene3D" id="3.60.10.10">
    <property type="entry name" value="Endonuclease/exonuclease/phosphatase"/>
    <property type="match status" value="1"/>
</dbReference>
<keyword evidence="2" id="KW-0548">Nucleotidyltransferase</keyword>
<gene>
    <name evidence="2" type="primary">pol_31</name>
    <name evidence="2" type="ORF">g.59076</name>
</gene>
<protein>
    <submittedName>
        <fullName evidence="2">RNA-directed DNA polymerase from mobile element jockey</fullName>
    </submittedName>
</protein>
<dbReference type="GO" id="GO:0003964">
    <property type="term" value="F:RNA-directed DNA polymerase activity"/>
    <property type="evidence" value="ECO:0007669"/>
    <property type="project" value="UniProtKB-KW"/>
</dbReference>
<evidence type="ECO:0000259" key="1">
    <source>
        <dbReference type="Pfam" id="PF14529"/>
    </source>
</evidence>
<keyword evidence="2" id="KW-0695">RNA-directed DNA polymerase</keyword>
<proteinExistence type="predicted"/>
<dbReference type="InterPro" id="IPR036691">
    <property type="entry name" value="Endo/exonu/phosph_ase_sf"/>
</dbReference>
<name>A0A2S2QY51_9HEMI</name>
<reference evidence="2" key="1">
    <citation type="submission" date="2018-04" db="EMBL/GenBank/DDBJ databases">
        <title>Transcriptome assembly of Sipha flava.</title>
        <authorList>
            <person name="Scully E.D."/>
            <person name="Geib S.M."/>
            <person name="Palmer N.A."/>
            <person name="Koch K."/>
            <person name="Bradshaw J."/>
            <person name="Heng-Moss T."/>
            <person name="Sarath G."/>
        </authorList>
    </citation>
    <scope>NUCLEOTIDE SEQUENCE</scope>
</reference>
<dbReference type="SUPFAM" id="SSF56219">
    <property type="entry name" value="DNase I-like"/>
    <property type="match status" value="1"/>
</dbReference>
<keyword evidence="2" id="KW-0808">Transferase</keyword>
<organism evidence="2">
    <name type="scientific">Sipha flava</name>
    <name type="common">yellow sugarcane aphid</name>
    <dbReference type="NCBI Taxonomy" id="143950"/>
    <lineage>
        <taxon>Eukaryota</taxon>
        <taxon>Metazoa</taxon>
        <taxon>Ecdysozoa</taxon>
        <taxon>Arthropoda</taxon>
        <taxon>Hexapoda</taxon>
        <taxon>Insecta</taxon>
        <taxon>Pterygota</taxon>
        <taxon>Neoptera</taxon>
        <taxon>Paraneoptera</taxon>
        <taxon>Hemiptera</taxon>
        <taxon>Sternorrhyncha</taxon>
        <taxon>Aphidomorpha</taxon>
        <taxon>Aphidoidea</taxon>
        <taxon>Aphididae</taxon>
        <taxon>Sipha</taxon>
    </lineage>
</organism>